<name>A0ABW0QTR2_9BACL</name>
<keyword evidence="1" id="KW-1133">Transmembrane helix</keyword>
<organism evidence="2 3">
    <name type="scientific">Cohnella yongneupensis</name>
    <dbReference type="NCBI Taxonomy" id="425006"/>
    <lineage>
        <taxon>Bacteria</taxon>
        <taxon>Bacillati</taxon>
        <taxon>Bacillota</taxon>
        <taxon>Bacilli</taxon>
        <taxon>Bacillales</taxon>
        <taxon>Paenibacillaceae</taxon>
        <taxon>Cohnella</taxon>
    </lineage>
</organism>
<dbReference type="EMBL" id="JBHSNC010000001">
    <property type="protein sequence ID" value="MFC5527921.1"/>
    <property type="molecule type" value="Genomic_DNA"/>
</dbReference>
<evidence type="ECO:0000256" key="1">
    <source>
        <dbReference type="SAM" id="Phobius"/>
    </source>
</evidence>
<comment type="caution">
    <text evidence="2">The sequence shown here is derived from an EMBL/GenBank/DDBJ whole genome shotgun (WGS) entry which is preliminary data.</text>
</comment>
<keyword evidence="1" id="KW-0472">Membrane</keyword>
<sequence>MIAVIVVFGCIAFFECRYLRQHHRSKRTIRIVLGMLSLLWLLVFAVAMARSRFLLGPAIASLFEPLQRLLFIT</sequence>
<keyword evidence="3" id="KW-1185">Reference proteome</keyword>
<evidence type="ECO:0000313" key="3">
    <source>
        <dbReference type="Proteomes" id="UP001596108"/>
    </source>
</evidence>
<proteinExistence type="predicted"/>
<keyword evidence="1" id="KW-0812">Transmembrane</keyword>
<dbReference type="Proteomes" id="UP001596108">
    <property type="component" value="Unassembled WGS sequence"/>
</dbReference>
<accession>A0ABW0QTR2</accession>
<feature type="transmembrane region" description="Helical" evidence="1">
    <location>
        <begin position="29"/>
        <end position="49"/>
    </location>
</feature>
<evidence type="ECO:0000313" key="2">
    <source>
        <dbReference type="EMBL" id="MFC5527921.1"/>
    </source>
</evidence>
<dbReference type="RefSeq" id="WP_378109725.1">
    <property type="nucleotide sequence ID" value="NZ_JBHSNC010000001.1"/>
</dbReference>
<protein>
    <submittedName>
        <fullName evidence="2">Uncharacterized protein</fullName>
    </submittedName>
</protein>
<reference evidence="3" key="1">
    <citation type="journal article" date="2019" name="Int. J. Syst. Evol. Microbiol.">
        <title>The Global Catalogue of Microorganisms (GCM) 10K type strain sequencing project: providing services to taxonomists for standard genome sequencing and annotation.</title>
        <authorList>
            <consortium name="The Broad Institute Genomics Platform"/>
            <consortium name="The Broad Institute Genome Sequencing Center for Infectious Disease"/>
            <person name="Wu L."/>
            <person name="Ma J."/>
        </authorList>
    </citation>
    <scope>NUCLEOTIDE SEQUENCE [LARGE SCALE GENOMIC DNA]</scope>
    <source>
        <strain evidence="3">CGMCC 1.18578</strain>
    </source>
</reference>
<gene>
    <name evidence="2" type="ORF">ACFPQ4_00395</name>
</gene>